<evidence type="ECO:0000256" key="1">
    <source>
        <dbReference type="SAM" id="Phobius"/>
    </source>
</evidence>
<dbReference type="AlphaFoldDB" id="A0A7G9GQE9"/>
<organism evidence="2 3">
    <name type="scientific">[Eubacterium] hominis</name>
    <dbReference type="NCBI Taxonomy" id="2764325"/>
    <lineage>
        <taxon>Bacteria</taxon>
        <taxon>Bacillati</taxon>
        <taxon>Bacillota</taxon>
        <taxon>Erysipelotrichia</taxon>
        <taxon>Erysipelotrichales</taxon>
        <taxon>Erysipelotrichaceae</taxon>
        <taxon>Amedibacillus</taxon>
    </lineage>
</organism>
<accession>A0A7G9GQE9</accession>
<keyword evidence="1" id="KW-0472">Membrane</keyword>
<sequence length="208" mass="24614">MRVIQVILILIILFKIVLEVQYHQLKVKLKNIHVDTDMRMCVEENIYNNSEINVIQGKNYAYDMFKKQIVIKDTEVQSLDAYDILIHEYGHCKDLHEKSADYNRFIMLVKTFIPILYVIIFVCICMKYILGIHTKLLLFALVLALVLMIVDLIISINLEWNANKIAIHILQNQSTPVHHQKFLYMAMVIQIIDRFFLILFILLLFKFL</sequence>
<evidence type="ECO:0000313" key="2">
    <source>
        <dbReference type="EMBL" id="QNM13031.1"/>
    </source>
</evidence>
<dbReference type="EMBL" id="CP060636">
    <property type="protein sequence ID" value="QNM13031.1"/>
    <property type="molecule type" value="Genomic_DNA"/>
</dbReference>
<dbReference type="Proteomes" id="UP000515856">
    <property type="component" value="Chromosome"/>
</dbReference>
<feature type="transmembrane region" description="Helical" evidence="1">
    <location>
        <begin position="105"/>
        <end position="129"/>
    </location>
</feature>
<gene>
    <name evidence="2" type="ORF">H9Q80_03490</name>
</gene>
<evidence type="ECO:0000313" key="3">
    <source>
        <dbReference type="Proteomes" id="UP000515856"/>
    </source>
</evidence>
<dbReference type="KEGG" id="ehn:H9Q80_03490"/>
<protein>
    <submittedName>
        <fullName evidence="2">Zinc metallopeptidase</fullName>
    </submittedName>
</protein>
<feature type="transmembrane region" description="Helical" evidence="1">
    <location>
        <begin position="136"/>
        <end position="156"/>
    </location>
</feature>
<reference evidence="2 3" key="1">
    <citation type="submission" date="2020-08" db="EMBL/GenBank/DDBJ databases">
        <authorList>
            <person name="Liu C."/>
            <person name="Sun Q."/>
        </authorList>
    </citation>
    <scope>NUCLEOTIDE SEQUENCE [LARGE SCALE GENOMIC DNA]</scope>
    <source>
        <strain evidence="2 3">NSJ-61</strain>
    </source>
</reference>
<keyword evidence="3" id="KW-1185">Reference proteome</keyword>
<feature type="transmembrane region" description="Helical" evidence="1">
    <location>
        <begin position="182"/>
        <end position="205"/>
    </location>
</feature>
<keyword evidence="1" id="KW-0812">Transmembrane</keyword>
<dbReference type="RefSeq" id="WP_117454984.1">
    <property type="nucleotide sequence ID" value="NZ_CP060636.1"/>
</dbReference>
<keyword evidence="1" id="KW-1133">Transmembrane helix</keyword>
<name>A0A7G9GQE9_9FIRM</name>
<proteinExistence type="predicted"/>